<dbReference type="Proteomes" id="UP000030645">
    <property type="component" value="Unassembled WGS sequence"/>
</dbReference>
<evidence type="ECO:0000256" key="1">
    <source>
        <dbReference type="SAM" id="MobiDB-lite"/>
    </source>
</evidence>
<gene>
    <name evidence="2" type="ORF">L484_015438</name>
</gene>
<name>W9R9K5_9ROSA</name>
<evidence type="ECO:0000313" key="2">
    <source>
        <dbReference type="EMBL" id="EXB77513.1"/>
    </source>
</evidence>
<feature type="region of interest" description="Disordered" evidence="1">
    <location>
        <begin position="86"/>
        <end position="106"/>
    </location>
</feature>
<sequence>MDTEVRLTPNRSLTKSKAALRQLGLDLRHRHLRQITQLQIVVVGIRRRFLTPFPLGLVFLIADDVVEVVGDVDPFLPSLSEPEELAIPGNYEKEEKRKEKDEGSDVATELGHLAKCESYRTRAYARKLGMHGMRAGALGRWPTARHSMLRDWLPTASLSS</sequence>
<evidence type="ECO:0000313" key="3">
    <source>
        <dbReference type="Proteomes" id="UP000030645"/>
    </source>
</evidence>
<organism evidence="2 3">
    <name type="scientific">Morus notabilis</name>
    <dbReference type="NCBI Taxonomy" id="981085"/>
    <lineage>
        <taxon>Eukaryota</taxon>
        <taxon>Viridiplantae</taxon>
        <taxon>Streptophyta</taxon>
        <taxon>Embryophyta</taxon>
        <taxon>Tracheophyta</taxon>
        <taxon>Spermatophyta</taxon>
        <taxon>Magnoliopsida</taxon>
        <taxon>eudicotyledons</taxon>
        <taxon>Gunneridae</taxon>
        <taxon>Pentapetalae</taxon>
        <taxon>rosids</taxon>
        <taxon>fabids</taxon>
        <taxon>Rosales</taxon>
        <taxon>Moraceae</taxon>
        <taxon>Moreae</taxon>
        <taxon>Morus</taxon>
    </lineage>
</organism>
<feature type="compositionally biased region" description="Basic and acidic residues" evidence="1">
    <location>
        <begin position="91"/>
        <end position="103"/>
    </location>
</feature>
<dbReference type="AlphaFoldDB" id="W9R9K5"/>
<dbReference type="EMBL" id="KE344760">
    <property type="protein sequence ID" value="EXB77513.1"/>
    <property type="molecule type" value="Genomic_DNA"/>
</dbReference>
<keyword evidence="3" id="KW-1185">Reference proteome</keyword>
<accession>W9R9K5</accession>
<protein>
    <submittedName>
        <fullName evidence="2">Uncharacterized protein</fullName>
    </submittedName>
</protein>
<proteinExistence type="predicted"/>
<reference evidence="3" key="1">
    <citation type="submission" date="2013-01" db="EMBL/GenBank/DDBJ databases">
        <title>Draft Genome Sequence of a Mulberry Tree, Morus notabilis C.K. Schneid.</title>
        <authorList>
            <person name="He N."/>
            <person name="Zhao S."/>
        </authorList>
    </citation>
    <scope>NUCLEOTIDE SEQUENCE</scope>
</reference>